<comment type="function">
    <text evidence="1">Acts as a defensive agent. Recognizes blood group fucosylated oligosaccharides including A, B, H and Lewis B-type antigens. Does not recognize Lewis A antigen and has low affinity for monovalent haptens.</text>
</comment>
<sequence>MAIKALHVVIAVLAAFASHVGASDLPTCDFFHIPEGYLEASNGGAGNIKCKNWGSLEEAKSECLSTKGCDGFSFGGSGGAFSGCLKKNRAAGYNGNANYGGYHKNVMGCCGGESYSLQNGGSCSQIIATEQLVSQGKPAKQASLDFGGEASRGVDGDDNPMWSGNSCTHTEKQQNPWWQVDLGGTYQITKVVITNREDCCWDRLHNFEIRIGSENNSNLNAACISGQSLGKGETKSFSCPMVGRHVNIKIFDVEYLTLCEVKVYAMVAGASPTYRMLA</sequence>
<protein>
    <submittedName>
        <fullName evidence="10">Lectin</fullName>
    </submittedName>
</protein>
<dbReference type="GO" id="GO:0042806">
    <property type="term" value="F:fucose binding"/>
    <property type="evidence" value="ECO:0007669"/>
    <property type="project" value="UniProtKB-ARBA"/>
</dbReference>
<comment type="similarity">
    <text evidence="2">Belongs to the fucolectin family.</text>
</comment>
<name>C9K134_BRYPL</name>
<evidence type="ECO:0000256" key="8">
    <source>
        <dbReference type="SAM" id="SignalP"/>
    </source>
</evidence>
<evidence type="ECO:0000256" key="1">
    <source>
        <dbReference type="ARBA" id="ARBA00002219"/>
    </source>
</evidence>
<dbReference type="GO" id="GO:0046872">
    <property type="term" value="F:metal ion binding"/>
    <property type="evidence" value="ECO:0007669"/>
    <property type="project" value="UniProtKB-KW"/>
</dbReference>
<evidence type="ECO:0000256" key="6">
    <source>
        <dbReference type="ARBA" id="ARBA00022837"/>
    </source>
</evidence>
<evidence type="ECO:0000256" key="2">
    <source>
        <dbReference type="ARBA" id="ARBA00010147"/>
    </source>
</evidence>
<dbReference type="SUPFAM" id="SSF49785">
    <property type="entry name" value="Galactose-binding domain-like"/>
    <property type="match status" value="1"/>
</dbReference>
<accession>C9K134</accession>
<proteinExistence type="evidence at transcript level"/>
<dbReference type="SMART" id="SM00607">
    <property type="entry name" value="FTP"/>
    <property type="match status" value="1"/>
</dbReference>
<dbReference type="AlphaFoldDB" id="C9K134"/>
<organism evidence="10">
    <name type="scientific">Bryopsis plumosa</name>
    <name type="common">Green alga</name>
    <name type="synonym">Ulva plumosa</name>
    <dbReference type="NCBI Taxonomy" id="3130"/>
    <lineage>
        <taxon>Eukaryota</taxon>
        <taxon>Viridiplantae</taxon>
        <taxon>Chlorophyta</taxon>
        <taxon>core chlorophytes</taxon>
        <taxon>Ulvophyceae</taxon>
        <taxon>TCBD clade</taxon>
        <taxon>Bryopsidales</taxon>
        <taxon>Bryopsidineae</taxon>
        <taxon>Bryopsidaceae</taxon>
        <taxon>Bryopsis</taxon>
    </lineage>
</organism>
<dbReference type="EMBL" id="AB278118">
    <property type="protein sequence ID" value="BAI43481.1"/>
    <property type="molecule type" value="mRNA"/>
</dbReference>
<keyword evidence="5" id="KW-0430">Lectin</keyword>
<dbReference type="Gene3D" id="2.60.120.260">
    <property type="entry name" value="Galactose-binding domain-like"/>
    <property type="match status" value="1"/>
</dbReference>
<dbReference type="PANTHER" id="PTHR45713:SF6">
    <property type="entry name" value="F5_8 TYPE C DOMAIN-CONTAINING PROTEIN"/>
    <property type="match status" value="1"/>
</dbReference>
<dbReference type="GO" id="GO:0001868">
    <property type="term" value="P:regulation of complement activation, lectin pathway"/>
    <property type="evidence" value="ECO:0007669"/>
    <property type="project" value="UniProtKB-ARBA"/>
</dbReference>
<dbReference type="InterPro" id="IPR008979">
    <property type="entry name" value="Galactose-bd-like_sf"/>
</dbReference>
<dbReference type="GO" id="GO:0010185">
    <property type="term" value="P:regulation of cellular defense response"/>
    <property type="evidence" value="ECO:0007669"/>
    <property type="project" value="UniProtKB-ARBA"/>
</dbReference>
<dbReference type="PROSITE" id="PS50022">
    <property type="entry name" value="FA58C_3"/>
    <property type="match status" value="1"/>
</dbReference>
<reference evidence="10" key="1">
    <citation type="submission" date="2006-10" db="EMBL/GenBank/DDBJ databases">
        <title>The cDNA cloning of two distinct lectins from the marine green alga, Bryopsis plumosa.</title>
        <authorList>
            <person name="Sato T."/>
            <person name="Kuniyoshi H."/>
            <person name="Hori K."/>
        </authorList>
    </citation>
    <scope>NUCLEOTIDE SEQUENCE</scope>
</reference>
<keyword evidence="8" id="KW-0732">Signal</keyword>
<evidence type="ECO:0000256" key="5">
    <source>
        <dbReference type="ARBA" id="ARBA00022734"/>
    </source>
</evidence>
<dbReference type="InterPro" id="IPR051941">
    <property type="entry name" value="BG_Antigen-Binding_Lectin"/>
</dbReference>
<feature type="signal peptide" evidence="8">
    <location>
        <begin position="1"/>
        <end position="22"/>
    </location>
</feature>
<evidence type="ECO:0000259" key="9">
    <source>
        <dbReference type="PROSITE" id="PS50022"/>
    </source>
</evidence>
<keyword evidence="7" id="KW-1015">Disulfide bond</keyword>
<dbReference type="InterPro" id="IPR000421">
    <property type="entry name" value="FA58C"/>
</dbReference>
<feature type="domain" description="F5/8 type C" evidence="9">
    <location>
        <begin position="110"/>
        <end position="266"/>
    </location>
</feature>
<dbReference type="Pfam" id="PF22633">
    <property type="entry name" value="F5_F8_type_C_2"/>
    <property type="match status" value="1"/>
</dbReference>
<evidence type="ECO:0000256" key="4">
    <source>
        <dbReference type="ARBA" id="ARBA00022723"/>
    </source>
</evidence>
<feature type="chain" id="PRO_5002996618" evidence="8">
    <location>
        <begin position="23"/>
        <end position="278"/>
    </location>
</feature>
<evidence type="ECO:0000313" key="10">
    <source>
        <dbReference type="EMBL" id="BAI43481.1"/>
    </source>
</evidence>
<dbReference type="InterPro" id="IPR006585">
    <property type="entry name" value="FTP1"/>
</dbReference>
<gene>
    <name evidence="10" type="primary">BPL-54</name>
</gene>
<dbReference type="PANTHER" id="PTHR45713">
    <property type="entry name" value="FTP DOMAIN-CONTAINING PROTEIN"/>
    <property type="match status" value="1"/>
</dbReference>
<evidence type="ECO:0000256" key="3">
    <source>
        <dbReference type="ARBA" id="ARBA00011233"/>
    </source>
</evidence>
<keyword evidence="6" id="KW-0106">Calcium</keyword>
<evidence type="ECO:0000256" key="7">
    <source>
        <dbReference type="ARBA" id="ARBA00023157"/>
    </source>
</evidence>
<keyword evidence="4" id="KW-0479">Metal-binding</keyword>
<comment type="subunit">
    <text evidence="3">Homotrimer.</text>
</comment>
<dbReference type="SMR" id="C9K134"/>